<feature type="compositionally biased region" description="Basic and acidic residues" evidence="1">
    <location>
        <begin position="470"/>
        <end position="495"/>
    </location>
</feature>
<gene>
    <name evidence="3" type="ORF">AWB91_25480</name>
</gene>
<dbReference type="Proteomes" id="UP000193801">
    <property type="component" value="Unassembled WGS sequence"/>
</dbReference>
<sequence>MSVGRGILERVFDEAARAEAIARLDEMIERHSPSVTPESAVMLERIGAESRAENRAAAAQLVAIHELFRYRLSRCSETEDWAIDTMEAVAAEVAAALRISQGLAASRLHYARALRERLPGVGEVFRAGDIDFRMFATLVFRTDLIVDDAVLAGVDATLAANVARWPSMSRGRLAAQVDKIVAKADKDAVRRRREAQAGREVWIGDRVQDGLAEIQGTLFATDAHALDRRLTALAATVCAHDPRTREQRRADALGALAAGADRLGCRCGRPDCAAGKRPPAGPVVIHVIADQATLDGTGTAAGSEMGADGLIPPELVAELAASSKLVPLVHPGDAPPENGYVPSKALADFVRCRDLTCRAPGCDRPAIECDIDHTIPYAQGGLTHASNLKCYCRTHHLLKTFWGWVEKQLRDGTLIVTMPGGQTYVTTPGSALLFPSLCRSVGGFAAPEADPIPDYGAERTAMMPKRRRTRAQDRAYRVAAERRRNRQAREARTTRPMDYWTYGGPAPPRDDDDPPPF</sequence>
<dbReference type="SMART" id="SM00507">
    <property type="entry name" value="HNHc"/>
    <property type="match status" value="1"/>
</dbReference>
<organism evidence="3 4">
    <name type="scientific">Mycobacterium paraense</name>
    <dbReference type="NCBI Taxonomy" id="767916"/>
    <lineage>
        <taxon>Bacteria</taxon>
        <taxon>Bacillati</taxon>
        <taxon>Actinomycetota</taxon>
        <taxon>Actinomycetes</taxon>
        <taxon>Mycobacteriales</taxon>
        <taxon>Mycobacteriaceae</taxon>
        <taxon>Mycobacterium</taxon>
        <taxon>Mycobacterium simiae complex</taxon>
    </lineage>
</organism>
<feature type="domain" description="HNH nuclease" evidence="2">
    <location>
        <begin position="345"/>
        <end position="397"/>
    </location>
</feature>
<evidence type="ECO:0000313" key="4">
    <source>
        <dbReference type="Proteomes" id="UP000193801"/>
    </source>
</evidence>
<dbReference type="Gene3D" id="1.10.30.50">
    <property type="match status" value="1"/>
</dbReference>
<dbReference type="InterPro" id="IPR003870">
    <property type="entry name" value="DUF222"/>
</dbReference>
<protein>
    <recommendedName>
        <fullName evidence="2">HNH nuclease domain-containing protein</fullName>
    </recommendedName>
</protein>
<dbReference type="EMBL" id="LQPK01000022">
    <property type="protein sequence ID" value="ORW29363.1"/>
    <property type="molecule type" value="Genomic_DNA"/>
</dbReference>
<accession>A0ABX3VJC8</accession>
<name>A0ABX3VJC8_9MYCO</name>
<dbReference type="InterPro" id="IPR003615">
    <property type="entry name" value="HNH_nuc"/>
</dbReference>
<keyword evidence="4" id="KW-1185">Reference proteome</keyword>
<evidence type="ECO:0000259" key="2">
    <source>
        <dbReference type="SMART" id="SM00507"/>
    </source>
</evidence>
<evidence type="ECO:0000256" key="1">
    <source>
        <dbReference type="SAM" id="MobiDB-lite"/>
    </source>
</evidence>
<comment type="caution">
    <text evidence="3">The sequence shown here is derived from an EMBL/GenBank/DDBJ whole genome shotgun (WGS) entry which is preliminary data.</text>
</comment>
<proteinExistence type="predicted"/>
<reference evidence="3 4" key="1">
    <citation type="journal article" date="2015" name="Emerg. Microbes Infect.">
        <title>Characterization of 17 strains belonging to the Mycobacterium simiae complex and description of Mycobacterium paraense sp. nov.</title>
        <authorList>
            <person name="Fusco da Costa A.R."/>
            <person name="Fedrizzi T."/>
            <person name="Lopes M.L."/>
            <person name="Pecorari M."/>
            <person name="Oliveira da Costa W.L."/>
            <person name="Giacobazzi E."/>
            <person name="da Costa Bahia J.R."/>
            <person name="De Sanctis V."/>
            <person name="Batista Lima K.V."/>
            <person name="Bertorelli R."/>
            <person name="Grottola A."/>
            <person name="Fabio A."/>
            <person name="Mariottini A."/>
            <person name="Ferretti P."/>
            <person name="Di Leva F."/>
            <person name="Fregni Serpini G."/>
            <person name="Tagliazucchi S."/>
            <person name="Rumpianesi F."/>
            <person name="Jousson O."/>
            <person name="Segata N."/>
            <person name="Tortoli E."/>
        </authorList>
    </citation>
    <scope>NUCLEOTIDE SEQUENCE [LARGE SCALE GENOMIC DNA]</scope>
    <source>
        <strain evidence="3 4">FI-07156</strain>
    </source>
</reference>
<dbReference type="Pfam" id="PF02720">
    <property type="entry name" value="DUF222"/>
    <property type="match status" value="1"/>
</dbReference>
<dbReference type="CDD" id="cd00085">
    <property type="entry name" value="HNHc"/>
    <property type="match status" value="1"/>
</dbReference>
<evidence type="ECO:0000313" key="3">
    <source>
        <dbReference type="EMBL" id="ORW29363.1"/>
    </source>
</evidence>
<feature type="region of interest" description="Disordered" evidence="1">
    <location>
        <begin position="464"/>
        <end position="517"/>
    </location>
</feature>
<dbReference type="RefSeq" id="WP_170929024.1">
    <property type="nucleotide sequence ID" value="NZ_LQPK01000022.1"/>
</dbReference>